<dbReference type="AlphaFoldDB" id="A0A5K4F457"/>
<dbReference type="InParanoid" id="A0A5K4F457"/>
<reference evidence="2" key="1">
    <citation type="journal article" date="2012" name="PLoS Negl. Trop. Dis.">
        <title>A systematically improved high quality genome and transcriptome of the human blood fluke Schistosoma mansoni.</title>
        <authorList>
            <person name="Protasio A.V."/>
            <person name="Tsai I.J."/>
            <person name="Babbage A."/>
            <person name="Nichol S."/>
            <person name="Hunt M."/>
            <person name="Aslett M.A."/>
            <person name="De Silva N."/>
            <person name="Velarde G.S."/>
            <person name="Anderson T.J."/>
            <person name="Clark R.C."/>
            <person name="Davidson C."/>
            <person name="Dillon G.P."/>
            <person name="Holroyd N.E."/>
            <person name="LoVerde P.T."/>
            <person name="Lloyd C."/>
            <person name="McQuillan J."/>
            <person name="Oliveira G."/>
            <person name="Otto T.D."/>
            <person name="Parker-Manuel S.J."/>
            <person name="Quail M.A."/>
            <person name="Wilson R.A."/>
            <person name="Zerlotini A."/>
            <person name="Dunne D.W."/>
            <person name="Berriman M."/>
        </authorList>
    </citation>
    <scope>NUCLEOTIDE SEQUENCE [LARGE SCALE GENOMIC DNA]</scope>
    <source>
        <strain evidence="2">Puerto Rican</strain>
    </source>
</reference>
<evidence type="ECO:0000313" key="3">
    <source>
        <dbReference type="WBParaSite" id="Smp_305060.1"/>
    </source>
</evidence>
<evidence type="ECO:0000256" key="1">
    <source>
        <dbReference type="SAM" id="MobiDB-lite"/>
    </source>
</evidence>
<dbReference type="WBParaSite" id="Smp_305060.1">
    <property type="protein sequence ID" value="Smp_305060.1"/>
    <property type="gene ID" value="Smp_305060"/>
</dbReference>
<dbReference type="Proteomes" id="UP000008854">
    <property type="component" value="Unassembled WGS sequence"/>
</dbReference>
<reference evidence="3" key="2">
    <citation type="submission" date="2019-11" db="UniProtKB">
        <authorList>
            <consortium name="WormBaseParasite"/>
        </authorList>
    </citation>
    <scope>IDENTIFICATION</scope>
    <source>
        <strain evidence="3">Puerto Rican</strain>
    </source>
</reference>
<keyword evidence="2" id="KW-1185">Reference proteome</keyword>
<name>A0A5K4F457_SCHMA</name>
<feature type="compositionally biased region" description="Polar residues" evidence="1">
    <location>
        <begin position="34"/>
        <end position="49"/>
    </location>
</feature>
<feature type="region of interest" description="Disordered" evidence="1">
    <location>
        <begin position="34"/>
        <end position="59"/>
    </location>
</feature>
<organism evidence="2 3">
    <name type="scientific">Schistosoma mansoni</name>
    <name type="common">Blood fluke</name>
    <dbReference type="NCBI Taxonomy" id="6183"/>
    <lineage>
        <taxon>Eukaryota</taxon>
        <taxon>Metazoa</taxon>
        <taxon>Spiralia</taxon>
        <taxon>Lophotrochozoa</taxon>
        <taxon>Platyhelminthes</taxon>
        <taxon>Trematoda</taxon>
        <taxon>Digenea</taxon>
        <taxon>Strigeidida</taxon>
        <taxon>Schistosomatoidea</taxon>
        <taxon>Schistosomatidae</taxon>
        <taxon>Schistosoma</taxon>
    </lineage>
</organism>
<proteinExistence type="predicted"/>
<protein>
    <submittedName>
        <fullName evidence="3">Uncharacterized protein</fullName>
    </submittedName>
</protein>
<sequence length="138" mass="15274">MMNLSLKGSQISPCKSAISSSRLPAKIYNENSRTRNGTVNIRNNGNSFQGPEVSPSASAPLVKRKLESPDNLITNDDENLLIDFNNTIHTDSLTFRIGKCGSWPSESNDKSVSRWLETNFHDQNDSGFNWDGQNDVIG</sequence>
<evidence type="ECO:0000313" key="2">
    <source>
        <dbReference type="Proteomes" id="UP000008854"/>
    </source>
</evidence>
<accession>A0A5K4F457</accession>